<evidence type="ECO:0000256" key="1">
    <source>
        <dbReference type="SAM" id="SignalP"/>
    </source>
</evidence>
<dbReference type="OrthoDB" id="6194714at2"/>
<accession>A0A918ZAY0</accession>
<organism evidence="2 3">
    <name type="scientific">Vulcaniibacterium thermophilum</name>
    <dbReference type="NCBI Taxonomy" id="1169913"/>
    <lineage>
        <taxon>Bacteria</taxon>
        <taxon>Pseudomonadati</taxon>
        <taxon>Pseudomonadota</taxon>
        <taxon>Gammaproteobacteria</taxon>
        <taxon>Lysobacterales</taxon>
        <taxon>Lysobacteraceae</taxon>
        <taxon>Vulcaniibacterium</taxon>
    </lineage>
</organism>
<keyword evidence="3" id="KW-1185">Reference proteome</keyword>
<gene>
    <name evidence="2" type="ORF">GCM10007167_25700</name>
</gene>
<name>A0A918ZAY0_9GAMM</name>
<dbReference type="RefSeq" id="WP_146474966.1">
    <property type="nucleotide sequence ID" value="NZ_BNCF01000018.1"/>
</dbReference>
<proteinExistence type="predicted"/>
<keyword evidence="1" id="KW-0732">Signal</keyword>
<dbReference type="AlphaFoldDB" id="A0A918ZAY0"/>
<dbReference type="EMBL" id="BNCF01000018">
    <property type="protein sequence ID" value="GHE42661.1"/>
    <property type="molecule type" value="Genomic_DNA"/>
</dbReference>
<reference evidence="2" key="2">
    <citation type="submission" date="2020-09" db="EMBL/GenBank/DDBJ databases">
        <authorList>
            <person name="Sun Q."/>
            <person name="Kim S."/>
        </authorList>
    </citation>
    <scope>NUCLEOTIDE SEQUENCE</scope>
    <source>
        <strain evidence="2">KCTC 32020</strain>
    </source>
</reference>
<protein>
    <recommendedName>
        <fullName evidence="4">Secreted protein</fullName>
    </recommendedName>
</protein>
<dbReference type="Proteomes" id="UP000636453">
    <property type="component" value="Unassembled WGS sequence"/>
</dbReference>
<dbReference type="PROSITE" id="PS51257">
    <property type="entry name" value="PROKAR_LIPOPROTEIN"/>
    <property type="match status" value="1"/>
</dbReference>
<evidence type="ECO:0008006" key="4">
    <source>
        <dbReference type="Google" id="ProtNLM"/>
    </source>
</evidence>
<evidence type="ECO:0000313" key="2">
    <source>
        <dbReference type="EMBL" id="GHE42661.1"/>
    </source>
</evidence>
<feature type="signal peptide" evidence="1">
    <location>
        <begin position="1"/>
        <end position="30"/>
    </location>
</feature>
<feature type="chain" id="PRO_5037272313" description="Secreted protein" evidence="1">
    <location>
        <begin position="31"/>
        <end position="300"/>
    </location>
</feature>
<comment type="caution">
    <text evidence="2">The sequence shown here is derived from an EMBL/GenBank/DDBJ whole genome shotgun (WGS) entry which is preliminary data.</text>
</comment>
<sequence length="300" mass="32763">MPRLQPTLRRTAGRLRIAAAAALLGLAACAGGGTDADVAPRSPEAAVRRLADDLRRGDLAAYARHAVPPDLHARLDAAWREGRTLWPLTELPLHAQLPSMVATLAQPGAEKTLLAEYRRQFAGAHGELRSAATTLGLFATRYVAASEDYGPDERAHAMRLIEALTAWGQQAPLGDPARAREAIPQLVAGARLTGLRDPAMLRQAGLEGGLHRLQPFVQRLKQVLARHYALDLDAALDSLQTLPLDQHGDSARVRVRYRLAGRVVEGTLRLERRDGQWYPADLVRRAQREAERTPTVTASR</sequence>
<evidence type="ECO:0000313" key="3">
    <source>
        <dbReference type="Proteomes" id="UP000636453"/>
    </source>
</evidence>
<reference evidence="2" key="1">
    <citation type="journal article" date="2014" name="Int. J. Syst. Evol. Microbiol.">
        <title>Complete genome sequence of Corynebacterium casei LMG S-19264T (=DSM 44701T), isolated from a smear-ripened cheese.</title>
        <authorList>
            <consortium name="US DOE Joint Genome Institute (JGI-PGF)"/>
            <person name="Walter F."/>
            <person name="Albersmeier A."/>
            <person name="Kalinowski J."/>
            <person name="Ruckert C."/>
        </authorList>
    </citation>
    <scope>NUCLEOTIDE SEQUENCE</scope>
    <source>
        <strain evidence="2">KCTC 32020</strain>
    </source>
</reference>